<evidence type="ECO:0000256" key="1">
    <source>
        <dbReference type="SAM" id="Phobius"/>
    </source>
</evidence>
<keyword evidence="1" id="KW-1133">Transmembrane helix</keyword>
<organism evidence="2 3">
    <name type="scientific">Psychrobacter pasteurii</name>
    <dbReference type="NCBI Taxonomy" id="1945520"/>
    <lineage>
        <taxon>Bacteria</taxon>
        <taxon>Pseudomonadati</taxon>
        <taxon>Pseudomonadota</taxon>
        <taxon>Gammaproteobacteria</taxon>
        <taxon>Moraxellales</taxon>
        <taxon>Moraxellaceae</taxon>
        <taxon>Psychrobacter</taxon>
    </lineage>
</organism>
<keyword evidence="3" id="KW-1185">Reference proteome</keyword>
<sequence length="91" mass="10520">MVTVIIMVCTAVIIMWRVKGHPYLTASIKCFIFVLGIFLSKIVSDQKHNMTLEILKKDLIFCLLIFLVLVPIMLFSVKVRQIIREDLDNPK</sequence>
<proteinExistence type="predicted"/>
<feature type="transmembrane region" description="Helical" evidence="1">
    <location>
        <begin position="20"/>
        <end position="39"/>
    </location>
</feature>
<keyword evidence="1" id="KW-0472">Membrane</keyword>
<keyword evidence="1" id="KW-0812">Transmembrane</keyword>
<evidence type="ECO:0000313" key="2">
    <source>
        <dbReference type="EMBL" id="SJM38396.1"/>
    </source>
</evidence>
<evidence type="ECO:0000313" key="3">
    <source>
        <dbReference type="Proteomes" id="UP000188169"/>
    </source>
</evidence>
<gene>
    <name evidence="2" type="ORF">A1019T_02388</name>
</gene>
<feature type="transmembrane region" description="Helical" evidence="1">
    <location>
        <begin position="59"/>
        <end position="77"/>
    </location>
</feature>
<dbReference type="EMBL" id="FUGD01000150">
    <property type="protein sequence ID" value="SJM38396.1"/>
    <property type="molecule type" value="Genomic_DNA"/>
</dbReference>
<name>A0A1R4EIU4_9GAMM</name>
<accession>A0A1R4EIU4</accession>
<dbReference type="AlphaFoldDB" id="A0A1R4EIU4"/>
<reference evidence="3" key="1">
    <citation type="submission" date="2017-02" db="EMBL/GenBank/DDBJ databases">
        <authorList>
            <person name="Mornico D."/>
        </authorList>
    </citation>
    <scope>NUCLEOTIDE SEQUENCE [LARGE SCALE GENOMIC DNA]</scope>
</reference>
<dbReference type="Proteomes" id="UP000188169">
    <property type="component" value="Unassembled WGS sequence"/>
</dbReference>
<protein>
    <submittedName>
        <fullName evidence="2">Uncharacterized protein</fullName>
    </submittedName>
</protein>